<comment type="cofactor">
    <cofactor evidence="1 10">
        <name>Mg(2+)</name>
        <dbReference type="ChEBI" id="CHEBI:18420"/>
    </cofactor>
</comment>
<evidence type="ECO:0000256" key="7">
    <source>
        <dbReference type="ARBA" id="ARBA00022842"/>
    </source>
</evidence>
<feature type="active site" description="Proton acceptor" evidence="10 12">
    <location>
        <position position="348"/>
    </location>
</feature>
<evidence type="ECO:0000256" key="12">
    <source>
        <dbReference type="PIRSR" id="PIRSR601465-50"/>
    </source>
</evidence>
<keyword evidence="18" id="KW-0012">Acyltransferase</keyword>
<dbReference type="GO" id="GO:0004474">
    <property type="term" value="F:malate synthase activity"/>
    <property type="evidence" value="ECO:0007669"/>
    <property type="project" value="UniProtKB-UniRule"/>
</dbReference>
<dbReference type="OrthoDB" id="9762054at2"/>
<dbReference type="GO" id="GO:0000287">
    <property type="term" value="F:magnesium ion binding"/>
    <property type="evidence" value="ECO:0007669"/>
    <property type="project" value="TreeGrafter"/>
</dbReference>
<dbReference type="Pfam" id="PF01274">
    <property type="entry name" value="MS_TIM-barrel"/>
    <property type="match status" value="1"/>
</dbReference>
<evidence type="ECO:0000256" key="13">
    <source>
        <dbReference type="RuleBase" id="RU003572"/>
    </source>
</evidence>
<dbReference type="Proteomes" id="UP000188169">
    <property type="component" value="Unassembled WGS sequence"/>
</dbReference>
<feature type="domain" description="Malate synthase TIM barrel" evidence="14">
    <location>
        <begin position="344"/>
        <end position="589"/>
    </location>
</feature>
<feature type="binding site" evidence="10">
    <location>
        <position position="471"/>
    </location>
    <ligand>
        <name>Mg(2+)</name>
        <dbReference type="ChEBI" id="CHEBI:18420"/>
    </ligand>
</feature>
<evidence type="ECO:0000256" key="3">
    <source>
        <dbReference type="ARBA" id="ARBA00022490"/>
    </source>
</evidence>
<organism evidence="18 19">
    <name type="scientific">Psychrobacter pasteurii</name>
    <dbReference type="NCBI Taxonomy" id="1945520"/>
    <lineage>
        <taxon>Bacteria</taxon>
        <taxon>Pseudomonadati</taxon>
        <taxon>Pseudomonadota</taxon>
        <taxon>Gammaproteobacteria</taxon>
        <taxon>Moraxellales</taxon>
        <taxon>Moraxellaceae</taxon>
        <taxon>Psychrobacter</taxon>
    </lineage>
</organism>
<dbReference type="Gene3D" id="1.20.1220.12">
    <property type="entry name" value="Malate synthase, domain III"/>
    <property type="match status" value="1"/>
</dbReference>
<gene>
    <name evidence="10 18" type="primary">glcB</name>
    <name evidence="18" type="ORF">A1019T_00451</name>
</gene>
<evidence type="ECO:0000256" key="1">
    <source>
        <dbReference type="ARBA" id="ARBA00001946"/>
    </source>
</evidence>
<evidence type="ECO:0000259" key="14">
    <source>
        <dbReference type="Pfam" id="PF01274"/>
    </source>
</evidence>
<comment type="caution">
    <text evidence="10">Lacks conserved residue(s) required for the propagation of feature annotation.</text>
</comment>
<feature type="binding site" evidence="10">
    <location>
        <position position="284"/>
    </location>
    <ligand>
        <name>acetyl-CoA</name>
        <dbReference type="ChEBI" id="CHEBI:57288"/>
    </ligand>
</feature>
<evidence type="ECO:0000256" key="11">
    <source>
        <dbReference type="NCBIfam" id="TIGR01345"/>
    </source>
</evidence>
<feature type="binding site" evidence="10">
    <location>
        <position position="348"/>
    </location>
    <ligand>
        <name>glyoxylate</name>
        <dbReference type="ChEBI" id="CHEBI:36655"/>
    </ligand>
</feature>
<keyword evidence="4 10" id="KW-0816">Tricarboxylic acid cycle</keyword>
<name>A0A1R4EDE9_9GAMM</name>
<dbReference type="EMBL" id="FUGD01000049">
    <property type="protein sequence ID" value="SJM36490.1"/>
    <property type="molecule type" value="Genomic_DNA"/>
</dbReference>
<dbReference type="InterPro" id="IPR044856">
    <property type="entry name" value="Malate_synth_C_sf"/>
</dbReference>
<feature type="modified residue" description="Cysteine sulfenic acid (-SOH)" evidence="10">
    <location>
        <position position="628"/>
    </location>
</feature>
<dbReference type="EC" id="2.3.3.9" evidence="10 11"/>
<evidence type="ECO:0000256" key="10">
    <source>
        <dbReference type="HAMAP-Rule" id="MF_00641"/>
    </source>
</evidence>
<dbReference type="InterPro" id="IPR046363">
    <property type="entry name" value="MS_N_TIM-barrel_dom"/>
</dbReference>
<dbReference type="InterPro" id="IPR048356">
    <property type="entry name" value="MS_N"/>
</dbReference>
<feature type="domain" description="Malate synthase G alpha-beta insertion" evidence="16">
    <location>
        <begin position="169"/>
        <end position="243"/>
    </location>
</feature>
<accession>A0A1R4EDE9</accession>
<dbReference type="PANTHER" id="PTHR42739">
    <property type="entry name" value="MALATE SYNTHASE G"/>
    <property type="match status" value="1"/>
</dbReference>
<dbReference type="Gene3D" id="3.20.20.360">
    <property type="entry name" value="Malate synthase, domain 3"/>
    <property type="match status" value="2"/>
</dbReference>
<dbReference type="InterPro" id="IPR001465">
    <property type="entry name" value="Malate_synthase_TIM"/>
</dbReference>
<feature type="binding site" evidence="10">
    <location>
        <begin position="468"/>
        <end position="471"/>
    </location>
    <ligand>
        <name>glyoxylate</name>
        <dbReference type="ChEBI" id="CHEBI:36655"/>
    </ligand>
</feature>
<keyword evidence="5 10" id="KW-0808">Transferase</keyword>
<dbReference type="STRING" id="1945520.A1019T_00451"/>
<dbReference type="GO" id="GO:0005829">
    <property type="term" value="C:cytosol"/>
    <property type="evidence" value="ECO:0007669"/>
    <property type="project" value="TreeGrafter"/>
</dbReference>
<feature type="active site" description="Proton donor" evidence="10 12">
    <location>
        <position position="642"/>
    </location>
</feature>
<dbReference type="GO" id="GO:0006097">
    <property type="term" value="P:glyoxylate cycle"/>
    <property type="evidence" value="ECO:0007669"/>
    <property type="project" value="UniProtKB-UniRule"/>
</dbReference>
<evidence type="ECO:0000313" key="19">
    <source>
        <dbReference type="Proteomes" id="UP000188169"/>
    </source>
</evidence>
<keyword evidence="3 10" id="KW-0963">Cytoplasm</keyword>
<evidence type="ECO:0000259" key="15">
    <source>
        <dbReference type="Pfam" id="PF20656"/>
    </source>
</evidence>
<keyword evidence="2 10" id="KW-0329">Glyoxylate bypass</keyword>
<comment type="catalytic activity">
    <reaction evidence="9 10 13">
        <text>glyoxylate + acetyl-CoA + H2O = (S)-malate + CoA + H(+)</text>
        <dbReference type="Rhea" id="RHEA:18181"/>
        <dbReference type="ChEBI" id="CHEBI:15377"/>
        <dbReference type="ChEBI" id="CHEBI:15378"/>
        <dbReference type="ChEBI" id="CHEBI:15589"/>
        <dbReference type="ChEBI" id="CHEBI:36655"/>
        <dbReference type="ChEBI" id="CHEBI:57287"/>
        <dbReference type="ChEBI" id="CHEBI:57288"/>
        <dbReference type="EC" id="2.3.3.9"/>
    </reaction>
</comment>
<dbReference type="InterPro" id="IPR006253">
    <property type="entry name" value="Malate_synthG"/>
</dbReference>
<protein>
    <recommendedName>
        <fullName evidence="10 11">Malate synthase G</fullName>
        <ecNumber evidence="10 11">2.3.3.9</ecNumber>
    </recommendedName>
</protein>
<dbReference type="SUPFAM" id="SSF51645">
    <property type="entry name" value="Malate synthase G"/>
    <property type="match status" value="1"/>
</dbReference>
<dbReference type="UniPathway" id="UPA00703">
    <property type="reaction ID" value="UER00720"/>
</dbReference>
<keyword evidence="8 10" id="KW-0558">Oxidation</keyword>
<evidence type="ECO:0000256" key="6">
    <source>
        <dbReference type="ARBA" id="ARBA00022723"/>
    </source>
</evidence>
<evidence type="ECO:0000256" key="2">
    <source>
        <dbReference type="ARBA" id="ARBA00022435"/>
    </source>
</evidence>
<evidence type="ECO:0000259" key="17">
    <source>
        <dbReference type="Pfam" id="PF20659"/>
    </source>
</evidence>
<dbReference type="GO" id="GO:0006099">
    <property type="term" value="P:tricarboxylic acid cycle"/>
    <property type="evidence" value="ECO:0007669"/>
    <property type="project" value="UniProtKB-KW"/>
</dbReference>
<feature type="binding site" evidence="10">
    <location>
        <position position="552"/>
    </location>
    <ligand>
        <name>acetyl-CoA</name>
        <dbReference type="ChEBI" id="CHEBI:57288"/>
    </ligand>
</feature>
<feature type="binding site" evidence="10">
    <location>
        <position position="443"/>
    </location>
    <ligand>
        <name>Mg(2+)</name>
        <dbReference type="ChEBI" id="CHEBI:18420"/>
    </ligand>
</feature>
<dbReference type="GO" id="GO:0009436">
    <property type="term" value="P:glyoxylate catabolic process"/>
    <property type="evidence" value="ECO:0007669"/>
    <property type="project" value="TreeGrafter"/>
</dbReference>
<dbReference type="AlphaFoldDB" id="A0A1R4EDE9"/>
<feature type="domain" description="Malate synthase N-terminal" evidence="15">
    <location>
        <begin position="23"/>
        <end position="79"/>
    </location>
</feature>
<feature type="domain" description="Malate synthase C-terminal" evidence="17">
    <location>
        <begin position="602"/>
        <end position="698"/>
    </location>
</feature>
<proteinExistence type="inferred from homology"/>
<feature type="binding site" evidence="10">
    <location>
        <position position="127"/>
    </location>
    <ligand>
        <name>acetyl-CoA</name>
        <dbReference type="ChEBI" id="CHEBI:57288"/>
    </ligand>
</feature>
<evidence type="ECO:0000256" key="8">
    <source>
        <dbReference type="ARBA" id="ARBA00023097"/>
    </source>
</evidence>
<dbReference type="NCBIfam" id="NF002825">
    <property type="entry name" value="PRK02999.1"/>
    <property type="match status" value="1"/>
</dbReference>
<comment type="subunit">
    <text evidence="10">Monomer.</text>
</comment>
<feature type="binding site" evidence="10">
    <location>
        <position position="321"/>
    </location>
    <ligand>
        <name>acetyl-CoA</name>
        <dbReference type="ChEBI" id="CHEBI:57288"/>
    </ligand>
</feature>
<feature type="binding site" evidence="10">
    <location>
        <begin position="134"/>
        <end position="135"/>
    </location>
    <ligand>
        <name>acetyl-CoA</name>
        <dbReference type="ChEBI" id="CHEBI:57288"/>
    </ligand>
</feature>
<keyword evidence="19" id="KW-1185">Reference proteome</keyword>
<dbReference type="InterPro" id="IPR048357">
    <property type="entry name" value="MSG_insertion"/>
</dbReference>
<dbReference type="Pfam" id="PF20656">
    <property type="entry name" value="MS_N"/>
    <property type="match status" value="1"/>
</dbReference>
<sequence length="733" mass="81586">MSNSVNNNENRVQKGILAIDSQLYNFIENDVLPRVGVESDAYWSNFEEIVKKFTPRNKELLAKRDELQAKIDQWHLDNPTKDGEIDYPKYKEFLTEIGYLLPEGDDFEVSTENVDPEIASIPGPQLVVPVRNARYALNAANARWGSFYDALYGTDVIDTADGKDKGSSYNPKRGEAVVAYAKAFLDENFALAQGSYTDVTGFSVEGGELKIAQGDNSTTLADTAQFVGYVGEESNPKGILLKNNNLHVEIQIDASHPVGETDPAHIKDVLLESAITAIQDCEDSVAAVDAEEKVEAYRNWFGLMNGDLTETFYKGGKELTRKLNPDREYTTPDGGKLVLPGRAVLLIRNVGHLMQNPAVLVDLGEGQEEIFEGIMDALVTPLLTINDIKGNNERSNSREGSMYIVKPKMHGPEEVKFANELFAAVEDALGLPRNTLKMGVMDEERRTTVNLKECIRQAKERVIFINTGFLDRTGDEMHTSMNAGPFVRKGDMKSQAWLPAYEQWNVDVGIETGLIGRAQIGKGMWAKPDEMKEMVETKSNHPQAGATTAWVPSPTGATLHSIHYHQNNVKEIQEKFKGRERASLDDILTIPLAKDTNWSGEEKRQELDNNAQGILGYVVRWVDQGVGCSKVPDINNVGLMEDRATLRISSQHIANWLHHGIVTEEQVMESMKRMAKVVDEQNLGDSNYMPMADNFDNSIAFKAACDLVFKGREQPSGYTEPLLHAARLELKAR</sequence>
<comment type="function">
    <text evidence="10">Involved in the glycolate utilization. Catalyzes the condensation and subsequent hydrolysis of acetyl-coenzyme A (acetyl-CoA) and glyoxylate to form malate and CoA.</text>
</comment>
<reference evidence="19" key="1">
    <citation type="submission" date="2017-02" db="EMBL/GenBank/DDBJ databases">
        <authorList>
            <person name="Mornico D."/>
        </authorList>
    </citation>
    <scope>NUCLEOTIDE SEQUENCE [LARGE SCALE GENOMIC DNA]</scope>
</reference>
<comment type="similarity">
    <text evidence="10 13">Belongs to the malate synthase family. GlcB subfamily.</text>
</comment>
<dbReference type="InterPro" id="IPR048355">
    <property type="entry name" value="MS_C"/>
</dbReference>
<evidence type="ECO:0000313" key="18">
    <source>
        <dbReference type="EMBL" id="SJM36490.1"/>
    </source>
</evidence>
<feature type="binding site" evidence="10">
    <location>
        <position position="443"/>
    </location>
    <ligand>
        <name>glyoxylate</name>
        <dbReference type="ChEBI" id="CHEBI:36655"/>
    </ligand>
</feature>
<dbReference type="PANTHER" id="PTHR42739:SF1">
    <property type="entry name" value="MALATE SYNTHASE G"/>
    <property type="match status" value="1"/>
</dbReference>
<dbReference type="RefSeq" id="WP_077447895.1">
    <property type="nucleotide sequence ID" value="NZ_FUGD01000049.1"/>
</dbReference>
<keyword evidence="7 10" id="KW-0460">Magnesium</keyword>
<comment type="pathway">
    <text evidence="10 13">Carbohydrate metabolism; glyoxylate cycle; (S)-malate from isocitrate: step 2/2.</text>
</comment>
<dbReference type="Pfam" id="PF20659">
    <property type="entry name" value="MS_C"/>
    <property type="match status" value="1"/>
</dbReference>
<evidence type="ECO:0000256" key="4">
    <source>
        <dbReference type="ARBA" id="ARBA00022532"/>
    </source>
</evidence>
<keyword evidence="6 10" id="KW-0479">Metal-binding</keyword>
<dbReference type="NCBIfam" id="TIGR01345">
    <property type="entry name" value="malate_syn_G"/>
    <property type="match status" value="1"/>
</dbReference>
<evidence type="ECO:0000256" key="9">
    <source>
        <dbReference type="ARBA" id="ARBA00047918"/>
    </source>
</evidence>
<dbReference type="InterPro" id="IPR011076">
    <property type="entry name" value="Malate_synth_sf"/>
</dbReference>
<evidence type="ECO:0000256" key="5">
    <source>
        <dbReference type="ARBA" id="ARBA00022679"/>
    </source>
</evidence>
<comment type="subcellular location">
    <subcellularLocation>
        <location evidence="10 13">Cytoplasm</location>
    </subcellularLocation>
</comment>
<dbReference type="Pfam" id="PF20658">
    <property type="entry name" value="MSG_insertion"/>
    <property type="match status" value="1"/>
</dbReference>
<dbReference type="HAMAP" id="MF_00641">
    <property type="entry name" value="Malate_synth_G"/>
    <property type="match status" value="1"/>
</dbReference>
<evidence type="ECO:0000259" key="16">
    <source>
        <dbReference type="Pfam" id="PF20658"/>
    </source>
</evidence>